<dbReference type="EMBL" id="CAJNOR010020899">
    <property type="protein sequence ID" value="CAF1690902.1"/>
    <property type="molecule type" value="Genomic_DNA"/>
</dbReference>
<dbReference type="SUPFAM" id="SSF69318">
    <property type="entry name" value="Integrin alpha N-terminal domain"/>
    <property type="match status" value="1"/>
</dbReference>
<dbReference type="InterPro" id="IPR028994">
    <property type="entry name" value="Integrin_alpha_N"/>
</dbReference>
<evidence type="ECO:0000313" key="1">
    <source>
        <dbReference type="EMBL" id="CAF1690902.1"/>
    </source>
</evidence>
<sequence>MLAGYGNGGFELVSTFSFEKIPLSNSIALADFNGDKYLDIAVMDTFANIILIYIAMNNGSFSLQTTIFTGRLSYPQNLTAADLDNDNNTDLINFNTILYGFTVFRGHGNGSFEKHKFHQFDNYMYLYMTINDVNEDNRLDLVTWNYH</sequence>
<organism evidence="1 2">
    <name type="scientific">Adineta ricciae</name>
    <name type="common">Rotifer</name>
    <dbReference type="NCBI Taxonomy" id="249248"/>
    <lineage>
        <taxon>Eukaryota</taxon>
        <taxon>Metazoa</taxon>
        <taxon>Spiralia</taxon>
        <taxon>Gnathifera</taxon>
        <taxon>Rotifera</taxon>
        <taxon>Eurotatoria</taxon>
        <taxon>Bdelloidea</taxon>
        <taxon>Adinetida</taxon>
        <taxon>Adinetidae</taxon>
        <taxon>Adineta</taxon>
    </lineage>
</organism>
<name>A0A816HPA8_ADIRI</name>
<reference evidence="1" key="1">
    <citation type="submission" date="2021-02" db="EMBL/GenBank/DDBJ databases">
        <authorList>
            <person name="Nowell W R."/>
        </authorList>
    </citation>
    <scope>NUCLEOTIDE SEQUENCE</scope>
</reference>
<dbReference type="AlphaFoldDB" id="A0A816HPA8"/>
<proteinExistence type="predicted"/>
<dbReference type="Proteomes" id="UP000663828">
    <property type="component" value="Unassembled WGS sequence"/>
</dbReference>
<feature type="non-terminal residue" evidence="1">
    <location>
        <position position="147"/>
    </location>
</feature>
<dbReference type="Gene3D" id="2.130.10.130">
    <property type="entry name" value="Integrin alpha, N-terminal"/>
    <property type="match status" value="1"/>
</dbReference>
<accession>A0A816HPA8</accession>
<keyword evidence="2" id="KW-1185">Reference proteome</keyword>
<dbReference type="PANTHER" id="PTHR44103:SF1">
    <property type="entry name" value="PROPROTEIN CONVERTASE P"/>
    <property type="match status" value="1"/>
</dbReference>
<comment type="caution">
    <text evidence="1">The sequence shown here is derived from an EMBL/GenBank/DDBJ whole genome shotgun (WGS) entry which is preliminary data.</text>
</comment>
<evidence type="ECO:0008006" key="3">
    <source>
        <dbReference type="Google" id="ProtNLM"/>
    </source>
</evidence>
<protein>
    <recommendedName>
        <fullName evidence="3">VCBS repeat-containing protein</fullName>
    </recommendedName>
</protein>
<evidence type="ECO:0000313" key="2">
    <source>
        <dbReference type="Proteomes" id="UP000663828"/>
    </source>
</evidence>
<gene>
    <name evidence="1" type="ORF">XAT740_LOCUS63947</name>
</gene>
<dbReference type="PANTHER" id="PTHR44103">
    <property type="entry name" value="PROPROTEIN CONVERTASE P"/>
    <property type="match status" value="1"/>
</dbReference>